<keyword evidence="3" id="KW-0554">One-carbon metabolism</keyword>
<comment type="pathway">
    <text evidence="1">One-carbon metabolism; tetrahydrofolate interconversion.</text>
</comment>
<evidence type="ECO:0000256" key="3">
    <source>
        <dbReference type="ARBA" id="ARBA00022563"/>
    </source>
</evidence>
<proteinExistence type="inferred from homology"/>
<protein>
    <recommendedName>
        <fullName evidence="2">formate--tetrahydrofolate ligase</fullName>
        <ecNumber evidence="2">6.3.4.3</ecNumber>
    </recommendedName>
</protein>
<gene>
    <name evidence="9" type="ORF">FR698_16720</name>
</gene>
<dbReference type="NCBIfam" id="NF010030">
    <property type="entry name" value="PRK13505.1"/>
    <property type="match status" value="1"/>
</dbReference>
<dbReference type="EC" id="6.3.4.3" evidence="2"/>
<dbReference type="FunFam" id="3.10.410.10:FF:000001">
    <property type="entry name" value="Putative formate--tetrahydrofolate ligase"/>
    <property type="match status" value="1"/>
</dbReference>
<comment type="catalytic activity">
    <reaction evidence="7">
        <text>(6S)-5,6,7,8-tetrahydrofolate + formate + ATP = (6R)-10-formyltetrahydrofolate + ADP + phosphate</text>
        <dbReference type="Rhea" id="RHEA:20221"/>
        <dbReference type="ChEBI" id="CHEBI:15740"/>
        <dbReference type="ChEBI" id="CHEBI:30616"/>
        <dbReference type="ChEBI" id="CHEBI:43474"/>
        <dbReference type="ChEBI" id="CHEBI:57453"/>
        <dbReference type="ChEBI" id="CHEBI:195366"/>
        <dbReference type="ChEBI" id="CHEBI:456216"/>
        <dbReference type="EC" id="6.3.4.3"/>
    </reaction>
</comment>
<evidence type="ECO:0000256" key="1">
    <source>
        <dbReference type="ARBA" id="ARBA00004777"/>
    </source>
</evidence>
<dbReference type="InterPro" id="IPR000559">
    <property type="entry name" value="Formate_THF_ligase"/>
</dbReference>
<dbReference type="GO" id="GO:0005524">
    <property type="term" value="F:ATP binding"/>
    <property type="evidence" value="ECO:0007669"/>
    <property type="project" value="UniProtKB-KW"/>
</dbReference>
<dbReference type="SUPFAM" id="SSF52540">
    <property type="entry name" value="P-loop containing nucleoside triphosphate hydrolases"/>
    <property type="match status" value="1"/>
</dbReference>
<dbReference type="GO" id="GO:0004329">
    <property type="term" value="F:formate-tetrahydrofolate ligase activity"/>
    <property type="evidence" value="ECO:0007669"/>
    <property type="project" value="UniProtKB-EC"/>
</dbReference>
<dbReference type="AlphaFoldDB" id="A0A5C7EH69"/>
<dbReference type="Pfam" id="PF01268">
    <property type="entry name" value="FTHFS"/>
    <property type="match status" value="1"/>
</dbReference>
<evidence type="ECO:0000256" key="7">
    <source>
        <dbReference type="ARBA" id="ARBA00049033"/>
    </source>
</evidence>
<keyword evidence="5" id="KW-0547">Nucleotide-binding</keyword>
<dbReference type="Gene3D" id="3.10.410.10">
    <property type="entry name" value="Formyltetrahydrofolate synthetase, domain 3"/>
    <property type="match status" value="1"/>
</dbReference>
<evidence type="ECO:0000256" key="2">
    <source>
        <dbReference type="ARBA" id="ARBA00012295"/>
    </source>
</evidence>
<dbReference type="Gene3D" id="3.40.50.300">
    <property type="entry name" value="P-loop containing nucleotide triphosphate hydrolases"/>
    <property type="match status" value="1"/>
</dbReference>
<dbReference type="GO" id="GO:0035999">
    <property type="term" value="P:tetrahydrofolate interconversion"/>
    <property type="evidence" value="ECO:0007669"/>
    <property type="project" value="UniProtKB-UniPathway"/>
</dbReference>
<evidence type="ECO:0000313" key="10">
    <source>
        <dbReference type="Proteomes" id="UP000321201"/>
    </source>
</evidence>
<dbReference type="HAMAP" id="MF_01543">
    <property type="entry name" value="FTHFS"/>
    <property type="match status" value="1"/>
</dbReference>
<organism evidence="9 10">
    <name type="scientific">Pelomicrobium methylotrophicum</name>
    <dbReference type="NCBI Taxonomy" id="2602750"/>
    <lineage>
        <taxon>Bacteria</taxon>
        <taxon>Pseudomonadati</taxon>
        <taxon>Pseudomonadota</taxon>
        <taxon>Hydrogenophilia</taxon>
        <taxon>Hydrogenophilia incertae sedis</taxon>
        <taxon>Pelomicrobium</taxon>
    </lineage>
</organism>
<keyword evidence="6" id="KW-0067">ATP-binding</keyword>
<dbReference type="FunFam" id="3.30.1510.10:FF:000001">
    <property type="entry name" value="Formate--tetrahydrofolate ligase"/>
    <property type="match status" value="1"/>
</dbReference>
<dbReference type="CDD" id="cd00477">
    <property type="entry name" value="FTHFS"/>
    <property type="match status" value="1"/>
</dbReference>
<dbReference type="UniPathway" id="UPA00193"/>
<dbReference type="InParanoid" id="A0A5C7EH69"/>
<dbReference type="EMBL" id="VPFL01000056">
    <property type="protein sequence ID" value="TXF09203.1"/>
    <property type="molecule type" value="Genomic_DNA"/>
</dbReference>
<name>A0A5C7EH69_9PROT</name>
<reference evidence="9 10" key="1">
    <citation type="submission" date="2019-08" db="EMBL/GenBank/DDBJ databases">
        <title>Pelomicrobium methylotrophicum gen. nov., sp. nov. a moderately thermophilic, facultatively anaerobic, lithoautotrophic and methylotrophic bacterium isolated from a terrestrial mud volcano.</title>
        <authorList>
            <person name="Slobodkina G.B."/>
            <person name="Merkel A.Y."/>
            <person name="Slobodkin A.I."/>
        </authorList>
    </citation>
    <scope>NUCLEOTIDE SEQUENCE [LARGE SCALE GENOMIC DNA]</scope>
    <source>
        <strain evidence="9 10">SM250</strain>
    </source>
</reference>
<comment type="similarity">
    <text evidence="8">Belongs to the formate--tetrahydrofolate ligase family.</text>
</comment>
<accession>A0A5C7EH69</accession>
<dbReference type="InterPro" id="IPR020628">
    <property type="entry name" value="Formate_THF_ligase_CS"/>
</dbReference>
<dbReference type="Gene3D" id="3.30.1510.10">
    <property type="entry name" value="Domain 2, N(10)-formyltetrahydrofolate synthetase"/>
    <property type="match status" value="1"/>
</dbReference>
<keyword evidence="4 9" id="KW-0436">Ligase</keyword>
<keyword evidence="10" id="KW-1185">Reference proteome</keyword>
<dbReference type="PROSITE" id="PS00721">
    <property type="entry name" value="FTHFS_1"/>
    <property type="match status" value="1"/>
</dbReference>
<dbReference type="InterPro" id="IPR027417">
    <property type="entry name" value="P-loop_NTPase"/>
</dbReference>
<dbReference type="Proteomes" id="UP000321201">
    <property type="component" value="Unassembled WGS sequence"/>
</dbReference>
<dbReference type="PROSITE" id="PS00722">
    <property type="entry name" value="FTHFS_2"/>
    <property type="match status" value="1"/>
</dbReference>
<sequence>MLSDIEIAQRAKMKRIKEVAEGLGIPEEALEPYGHYKAKVSLEWVEGLQGRRDGKLILVTAINPTPAGEGKTTTTVGLGDALNRLGKKAIICLREPSLGPVFGVKGGAAGGGYAQVVPMEDINLHFTGDFNAIALANNLLAAMVDNHIHHGNELGLDVRRISWRRVMDMNDRALRDIVVSLGGPGNGYPRQDGFDIVVASEVMAIFCLATSLKDLKERLGNIVVGYTRDQKPVRARDLNAHGAMTVLLKDALKPNLVQTLENNPAFIHGGPFANIAHGCNSVIATRTALKLADYVVTEAGFGADLGAEKFIDIKCRKSGLKPDCVVIVATVRALKYHGGADLKSLNQENLAALERGIANLERHVNNVRNHYGLPCVVAINHFAHDTAAEVELLKKKMAHHEAPVVVARHWAEGGKGAEELARTVVQLIETTPANFKFVYPDSASLWEKIQTVARHIYGAAEVTADSKVRAQIKKLQEDGYGHYPICVAKTQYSFSTDPQLRGAPSGHVINVREVRLAAGAEFVVMICGDIMTMPGLPKVPSAEKIDLD</sequence>
<evidence type="ECO:0000313" key="9">
    <source>
        <dbReference type="EMBL" id="TXF09203.1"/>
    </source>
</evidence>
<comment type="caution">
    <text evidence="9">The sequence shown here is derived from an EMBL/GenBank/DDBJ whole genome shotgun (WGS) entry which is preliminary data.</text>
</comment>
<evidence type="ECO:0000256" key="8">
    <source>
        <dbReference type="ARBA" id="ARBA00061363"/>
    </source>
</evidence>
<dbReference type="RefSeq" id="WP_147801316.1">
    <property type="nucleotide sequence ID" value="NZ_VPFL01000056.1"/>
</dbReference>
<evidence type="ECO:0000256" key="6">
    <source>
        <dbReference type="ARBA" id="ARBA00022840"/>
    </source>
</evidence>
<dbReference type="OrthoDB" id="9761733at2"/>
<evidence type="ECO:0000256" key="5">
    <source>
        <dbReference type="ARBA" id="ARBA00022741"/>
    </source>
</evidence>
<feature type="non-terminal residue" evidence="9">
    <location>
        <position position="548"/>
    </location>
</feature>
<evidence type="ECO:0000256" key="4">
    <source>
        <dbReference type="ARBA" id="ARBA00022598"/>
    </source>
</evidence>